<name>A0AAD1HNF9_9MYCO</name>
<evidence type="ECO:0000313" key="2">
    <source>
        <dbReference type="Proteomes" id="UP000467327"/>
    </source>
</evidence>
<dbReference type="EMBL" id="AP022561">
    <property type="protein sequence ID" value="BBX07925.1"/>
    <property type="molecule type" value="Genomic_DNA"/>
</dbReference>
<keyword evidence="2" id="KW-1185">Reference proteome</keyword>
<organism evidence="1 2">
    <name type="scientific">Mycolicibacterium aichiense</name>
    <dbReference type="NCBI Taxonomy" id="1799"/>
    <lineage>
        <taxon>Bacteria</taxon>
        <taxon>Bacillati</taxon>
        <taxon>Actinomycetota</taxon>
        <taxon>Actinomycetes</taxon>
        <taxon>Mycobacteriales</taxon>
        <taxon>Mycobacteriaceae</taxon>
        <taxon>Mycolicibacterium</taxon>
    </lineage>
</organism>
<dbReference type="KEGG" id="maic:MAIC_27280"/>
<dbReference type="AlphaFoldDB" id="A0AAD1HNF9"/>
<dbReference type="Proteomes" id="UP000467327">
    <property type="component" value="Chromosome"/>
</dbReference>
<gene>
    <name evidence="1" type="ORF">MAIC_27280</name>
</gene>
<evidence type="ECO:0000313" key="1">
    <source>
        <dbReference type="EMBL" id="BBX07925.1"/>
    </source>
</evidence>
<accession>A0AAD1HNF9</accession>
<proteinExistence type="predicted"/>
<sequence>MVVSLPVLADEAAAAGTIDPMKQAIAQQIAGSTAEPIDVGSNGFLFQGTRADTSKLGASEISEVVFNQGRVLVNLEIDSAPGNPTPRDVILDLARKQADVIKAAMPS</sequence>
<protein>
    <submittedName>
        <fullName evidence="1">Uncharacterized protein</fullName>
    </submittedName>
</protein>
<reference evidence="1 2" key="1">
    <citation type="journal article" date="2019" name="Emerg. Microbes Infect.">
        <title>Comprehensive subspecies identification of 175 nontuberculous mycobacteria species based on 7547 genomic profiles.</title>
        <authorList>
            <person name="Matsumoto Y."/>
            <person name="Kinjo T."/>
            <person name="Motooka D."/>
            <person name="Nabeya D."/>
            <person name="Jung N."/>
            <person name="Uechi K."/>
            <person name="Horii T."/>
            <person name="Iida T."/>
            <person name="Fujita J."/>
            <person name="Nakamura S."/>
        </authorList>
    </citation>
    <scope>NUCLEOTIDE SEQUENCE [LARGE SCALE GENOMIC DNA]</scope>
    <source>
        <strain evidence="1 2">JCM 6376</strain>
    </source>
</reference>